<dbReference type="SUPFAM" id="SSF51735">
    <property type="entry name" value="NAD(P)-binding Rossmann-fold domains"/>
    <property type="match status" value="1"/>
</dbReference>
<dbReference type="Proteomes" id="UP001642900">
    <property type="component" value="Unassembled WGS sequence"/>
</dbReference>
<comment type="caution">
    <text evidence="8">The sequence shown here is derived from an EMBL/GenBank/DDBJ whole genome shotgun (WGS) entry which is preliminary data.</text>
</comment>
<dbReference type="InterPro" id="IPR036291">
    <property type="entry name" value="NAD(P)-bd_dom_sf"/>
</dbReference>
<dbReference type="AlphaFoldDB" id="A0A6G4WGH0"/>
<evidence type="ECO:0000256" key="2">
    <source>
        <dbReference type="ARBA" id="ARBA00008072"/>
    </source>
</evidence>
<reference evidence="8 9" key="1">
    <citation type="submission" date="2020-02" db="EMBL/GenBank/DDBJ databases">
        <title>Genome sequence of strain CCNWXJ40-4.</title>
        <authorList>
            <person name="Gao J."/>
            <person name="Sun J."/>
        </authorList>
    </citation>
    <scope>NUCLEOTIDE SEQUENCE [LARGE SCALE GENOMIC DNA]</scope>
    <source>
        <strain evidence="8 9">CCNWXJ 40-4</strain>
    </source>
</reference>
<dbReference type="EMBL" id="JAAKZF010000029">
    <property type="protein sequence ID" value="NGO53293.1"/>
    <property type="molecule type" value="Genomic_DNA"/>
</dbReference>
<keyword evidence="3" id="KW-0479">Metal-binding</keyword>
<gene>
    <name evidence="8" type="ORF">G6N73_19325</name>
</gene>
<evidence type="ECO:0000259" key="6">
    <source>
        <dbReference type="Pfam" id="PF00107"/>
    </source>
</evidence>
<evidence type="ECO:0000256" key="4">
    <source>
        <dbReference type="ARBA" id="ARBA00022833"/>
    </source>
</evidence>
<dbReference type="CDD" id="cd08232">
    <property type="entry name" value="idonate-5-DH"/>
    <property type="match status" value="1"/>
</dbReference>
<dbReference type="GO" id="GO:0016491">
    <property type="term" value="F:oxidoreductase activity"/>
    <property type="evidence" value="ECO:0007669"/>
    <property type="project" value="UniProtKB-KW"/>
</dbReference>
<protein>
    <submittedName>
        <fullName evidence="8">L-idonate 5-dehydrogenase</fullName>
    </submittedName>
</protein>
<keyword evidence="4" id="KW-0862">Zinc</keyword>
<dbReference type="InterPro" id="IPR013154">
    <property type="entry name" value="ADH-like_N"/>
</dbReference>
<feature type="domain" description="Alcohol dehydrogenase-like C-terminal" evidence="6">
    <location>
        <begin position="183"/>
        <end position="309"/>
    </location>
</feature>
<organism evidence="8 9">
    <name type="scientific">Allomesorhizobium camelthorni</name>
    <dbReference type="NCBI Taxonomy" id="475069"/>
    <lineage>
        <taxon>Bacteria</taxon>
        <taxon>Pseudomonadati</taxon>
        <taxon>Pseudomonadota</taxon>
        <taxon>Alphaproteobacteria</taxon>
        <taxon>Hyphomicrobiales</taxon>
        <taxon>Phyllobacteriaceae</taxon>
        <taxon>Allomesorhizobium</taxon>
    </lineage>
</organism>
<dbReference type="InterPro" id="IPR013149">
    <property type="entry name" value="ADH-like_C"/>
</dbReference>
<sequence>MTDHAIAATLFGPQDLRMIEHPLGPLASGMVRVRFGAGGICGSDLHYFRHARTGDFVVTSPLILGHEIAGEIVEINGAAPGLSVGDHVAVNPSRWCGHCDRCVEGRANLCENIYFMGSASKTPHMQGGFASVFDAVPAQCVKVPSHVAYQAAALAEPLAVSLHAAARAGEIRNQSVILFGAGPIGLLTMLAAKLEGCGEITVVDIAEAPLAFASKLGADRTIDLSGGDAELKALAAERPFDVAFEISGTAAGLAAAIASVRRGGTVVQVGNLPGGQIPVPANAVMAKEIDLKGTFRFGAEFSRAVDLIVSGKVDVLKLVTAERTLSSAPDAFGLAADRSQSVKVVLTAG</sequence>
<evidence type="ECO:0000313" key="8">
    <source>
        <dbReference type="EMBL" id="NGO53293.1"/>
    </source>
</evidence>
<keyword evidence="5" id="KW-0560">Oxidoreductase</keyword>
<evidence type="ECO:0000256" key="5">
    <source>
        <dbReference type="ARBA" id="ARBA00023002"/>
    </source>
</evidence>
<evidence type="ECO:0000313" key="9">
    <source>
        <dbReference type="Proteomes" id="UP001642900"/>
    </source>
</evidence>
<name>A0A6G4WGH0_9HYPH</name>
<dbReference type="InterPro" id="IPR011032">
    <property type="entry name" value="GroES-like_sf"/>
</dbReference>
<dbReference type="Gene3D" id="3.90.180.10">
    <property type="entry name" value="Medium-chain alcohol dehydrogenases, catalytic domain"/>
    <property type="match status" value="1"/>
</dbReference>
<feature type="domain" description="Alcohol dehydrogenase-like N-terminal" evidence="7">
    <location>
        <begin position="29"/>
        <end position="144"/>
    </location>
</feature>
<evidence type="ECO:0000256" key="1">
    <source>
        <dbReference type="ARBA" id="ARBA00001947"/>
    </source>
</evidence>
<keyword evidence="9" id="KW-1185">Reference proteome</keyword>
<proteinExistence type="inferred from homology"/>
<dbReference type="PANTHER" id="PTHR43161">
    <property type="entry name" value="SORBITOL DEHYDROGENASE"/>
    <property type="match status" value="1"/>
</dbReference>
<dbReference type="Gene3D" id="3.40.50.720">
    <property type="entry name" value="NAD(P)-binding Rossmann-like Domain"/>
    <property type="match status" value="1"/>
</dbReference>
<accession>A0A6G4WGH0</accession>
<dbReference type="Pfam" id="PF00107">
    <property type="entry name" value="ADH_zinc_N"/>
    <property type="match status" value="1"/>
</dbReference>
<dbReference type="RefSeq" id="WP_165030520.1">
    <property type="nucleotide sequence ID" value="NZ_JAAKZF010000029.1"/>
</dbReference>
<evidence type="ECO:0000259" key="7">
    <source>
        <dbReference type="Pfam" id="PF08240"/>
    </source>
</evidence>
<comment type="similarity">
    <text evidence="2">Belongs to the zinc-containing alcohol dehydrogenase family.</text>
</comment>
<dbReference type="PANTHER" id="PTHR43161:SF9">
    <property type="entry name" value="SORBITOL DEHYDROGENASE"/>
    <property type="match status" value="1"/>
</dbReference>
<dbReference type="Pfam" id="PF08240">
    <property type="entry name" value="ADH_N"/>
    <property type="match status" value="1"/>
</dbReference>
<comment type="cofactor">
    <cofactor evidence="1">
        <name>Zn(2+)</name>
        <dbReference type="ChEBI" id="CHEBI:29105"/>
    </cofactor>
</comment>
<dbReference type="SUPFAM" id="SSF50129">
    <property type="entry name" value="GroES-like"/>
    <property type="match status" value="1"/>
</dbReference>
<dbReference type="GO" id="GO:0046872">
    <property type="term" value="F:metal ion binding"/>
    <property type="evidence" value="ECO:0007669"/>
    <property type="project" value="UniProtKB-KW"/>
</dbReference>
<evidence type="ECO:0000256" key="3">
    <source>
        <dbReference type="ARBA" id="ARBA00022723"/>
    </source>
</evidence>